<organism evidence="4 5">
    <name type="scientific">Exophiala xenobiotica</name>
    <dbReference type="NCBI Taxonomy" id="348802"/>
    <lineage>
        <taxon>Eukaryota</taxon>
        <taxon>Fungi</taxon>
        <taxon>Dikarya</taxon>
        <taxon>Ascomycota</taxon>
        <taxon>Pezizomycotina</taxon>
        <taxon>Eurotiomycetes</taxon>
        <taxon>Chaetothyriomycetidae</taxon>
        <taxon>Chaetothyriales</taxon>
        <taxon>Herpotrichiellaceae</taxon>
        <taxon>Exophiala</taxon>
    </lineage>
</organism>
<dbReference type="GO" id="GO:0030422">
    <property type="term" value="P:siRNA processing"/>
    <property type="evidence" value="ECO:0007669"/>
    <property type="project" value="TreeGrafter"/>
</dbReference>
<keyword evidence="1" id="KW-0548">Nucleotidyltransferase</keyword>
<keyword evidence="5" id="KW-1185">Reference proteome</keyword>
<protein>
    <recommendedName>
        <fullName evidence="1">RNA-dependent RNA polymerase</fullName>
        <ecNumber evidence="1">2.7.7.48</ecNumber>
    </recommendedName>
</protein>
<dbReference type="InterPro" id="IPR057596">
    <property type="entry name" value="RDRP_core"/>
</dbReference>
<comment type="similarity">
    <text evidence="1">Belongs to the RdRP family.</text>
</comment>
<dbReference type="PANTHER" id="PTHR23079">
    <property type="entry name" value="RNA-DEPENDENT RNA POLYMERASE"/>
    <property type="match status" value="1"/>
</dbReference>
<accession>A0A0D2FCK6</accession>
<name>A0A0D2FCK6_9EURO</name>
<dbReference type="HOGENOM" id="CLU_002322_0_1_1"/>
<evidence type="ECO:0000313" key="5">
    <source>
        <dbReference type="Proteomes" id="UP000054342"/>
    </source>
</evidence>
<feature type="region of interest" description="Disordered" evidence="2">
    <location>
        <begin position="188"/>
        <end position="216"/>
    </location>
</feature>
<keyword evidence="1" id="KW-0694">RNA-binding</keyword>
<dbReference type="Pfam" id="PF05183">
    <property type="entry name" value="RdRP"/>
    <property type="match status" value="1"/>
</dbReference>
<dbReference type="Proteomes" id="UP000054342">
    <property type="component" value="Unassembled WGS sequence"/>
</dbReference>
<evidence type="ECO:0000259" key="3">
    <source>
        <dbReference type="Pfam" id="PF05183"/>
    </source>
</evidence>
<dbReference type="GO" id="GO:0003723">
    <property type="term" value="F:RNA binding"/>
    <property type="evidence" value="ECO:0007669"/>
    <property type="project" value="UniProtKB-KW"/>
</dbReference>
<feature type="compositionally biased region" description="Polar residues" evidence="2">
    <location>
        <begin position="1154"/>
        <end position="1165"/>
    </location>
</feature>
<comment type="catalytic activity">
    <reaction evidence="1">
        <text>RNA(n) + a ribonucleoside 5'-triphosphate = RNA(n+1) + diphosphate</text>
        <dbReference type="Rhea" id="RHEA:21248"/>
        <dbReference type="Rhea" id="RHEA-COMP:14527"/>
        <dbReference type="Rhea" id="RHEA-COMP:17342"/>
        <dbReference type="ChEBI" id="CHEBI:33019"/>
        <dbReference type="ChEBI" id="CHEBI:61557"/>
        <dbReference type="ChEBI" id="CHEBI:140395"/>
        <dbReference type="EC" id="2.7.7.48"/>
    </reaction>
</comment>
<reference evidence="4 5" key="1">
    <citation type="submission" date="2015-01" db="EMBL/GenBank/DDBJ databases">
        <title>The Genome Sequence of Exophiala xenobiotica CBS118157.</title>
        <authorList>
            <consortium name="The Broad Institute Genomics Platform"/>
            <person name="Cuomo C."/>
            <person name="de Hoog S."/>
            <person name="Gorbushina A."/>
            <person name="Stielow B."/>
            <person name="Teixiera M."/>
            <person name="Abouelleil A."/>
            <person name="Chapman S.B."/>
            <person name="Priest M."/>
            <person name="Young S.K."/>
            <person name="Wortman J."/>
            <person name="Nusbaum C."/>
            <person name="Birren B."/>
        </authorList>
    </citation>
    <scope>NUCLEOTIDE SEQUENCE [LARGE SCALE GENOMIC DNA]</scope>
    <source>
        <strain evidence="4 5">CBS 118157</strain>
    </source>
</reference>
<dbReference type="OrthoDB" id="10055769at2759"/>
<dbReference type="EC" id="2.7.7.48" evidence="1"/>
<proteinExistence type="inferred from homology"/>
<dbReference type="STRING" id="348802.A0A0D2FCK6"/>
<dbReference type="GeneID" id="25324280"/>
<feature type="compositionally biased region" description="Basic and acidic residues" evidence="2">
    <location>
        <begin position="1140"/>
        <end position="1152"/>
    </location>
</feature>
<feature type="region of interest" description="Disordered" evidence="2">
    <location>
        <begin position="1140"/>
        <end position="1174"/>
    </location>
</feature>
<evidence type="ECO:0000313" key="4">
    <source>
        <dbReference type="EMBL" id="KIW57814.1"/>
    </source>
</evidence>
<gene>
    <name evidence="4" type="ORF">PV05_02372</name>
</gene>
<dbReference type="EMBL" id="KN847318">
    <property type="protein sequence ID" value="KIW57814.1"/>
    <property type="molecule type" value="Genomic_DNA"/>
</dbReference>
<keyword evidence="1" id="KW-0696">RNA-directed RNA polymerase</keyword>
<dbReference type="PANTHER" id="PTHR23079:SF14">
    <property type="entry name" value="RNA-DEPENDENT RNA POLYMERASE"/>
    <property type="match status" value="1"/>
</dbReference>
<dbReference type="GO" id="GO:0031380">
    <property type="term" value="C:nuclear RNA-directed RNA polymerase complex"/>
    <property type="evidence" value="ECO:0007669"/>
    <property type="project" value="TreeGrafter"/>
</dbReference>
<evidence type="ECO:0000256" key="1">
    <source>
        <dbReference type="RuleBase" id="RU363098"/>
    </source>
</evidence>
<feature type="domain" description="RDRP core" evidence="3">
    <location>
        <begin position="446"/>
        <end position="1103"/>
    </location>
</feature>
<dbReference type="GO" id="GO:0003968">
    <property type="term" value="F:RNA-directed RNA polymerase activity"/>
    <property type="evidence" value="ECO:0007669"/>
    <property type="project" value="UniProtKB-KW"/>
</dbReference>
<evidence type="ECO:0000256" key="2">
    <source>
        <dbReference type="SAM" id="MobiDB-lite"/>
    </source>
</evidence>
<dbReference type="InterPro" id="IPR007855">
    <property type="entry name" value="RDRP"/>
</dbReference>
<sequence length="1352" mass="153207">MATTPSHIGSKIDWAIDHLNAHWDLRLPKLHGAQVRDAEAKKSLPYKCFTRIRFLCFRIPIEKILADFDEQARSIHSKWIFKPSQEKGTLPRLPVTKSMMGREKGENQVIRLSESQREKLHQLLFNNLDEHYELARMTKTLSIEQQSDASFQTAPTTPCKVSLNRTQSLPVTPSKHILYPQDNCVDGGLEPVLKDPKTGSAKRSIASPDNKNKRQQKLAECNYFRPASSSRRPQPPLLSAIGQRLEPTSFDTVLTANGSSVFESPDHDHDFFASNDTSIMSSQATGDKAEESQDLLPTQDLQDFLEDEDFNKSFNEMCMPQSSFDPIEVALSNTFRRQACLPQNVPFWLCWEIHRLAHLLGKLPLDVHGSIMKLCKSNTPSFDRFWEAAKELSQKMATSPPQKSEVPLWMGTQDKYEDPSSTKALYLTASLEWSDNLSQGMFKFRPNEIRLEQSCRLYRKFGADRFLVLFAPYFSEGSRRGKLRAQDNENESVHKKITKFMAEGRHFIAGRYWRVFYVEPEKRKSRKKEHQQPRQKLFLFAETGYDMISPPFSLEISTPSLKIDGHHQEISLETVTQWHMPIAANSTSTDLKLFSRWGIGLSKTTPTITLRREEFVRRPDPTNGPVMNDGCALMSYPLAKAIWEASGKPGDMPCAVQARVSGAKGLWIVDYQGRQPHRTGDRGYWIEVSDSQLKIKPHPRRRKDADDSLRTFEVLKWAGECKPGHLNIQLISILEDRGVPRKALQDALTADTRAYSDSLTAAIGDTKDGRVLLLWMHMNGLLGPCEAQRNLGSFPTDRRQQMRLLLEAGFNPSDCAKIVKCAFKILSDYMTDYVERLWITQSCSTTVFCVPDPTGLLEEDEVCMNFSKPVTDPRTGMTEFSLDKMNVLVARNPAYLASDMQKRKAVYIHELRHYRNVIIFSTKGSQPLASMLSGGDYDGDTCWVCWDPTFVEPFENAHLPSMPSEEQCGMVQESRPLSDIFTEARPLEEAMQDFLRACIDFNARPSLMGACSTEHERLVYSLSQQQKANKLSSSGTVTLAALAGYLVDSNKQGWSLDQNSWLAVCVKASGSLKLPEPCFKTGSPPRTRKGAYANVIDFLKFEVAAGEKENALTGFEKLNPDAGTYDIVLSKYWKDAVEKGKTEKSRMADKPRATNRNNKATAQSRKLTDQHSDGRTDEACLSAILEDLSQQTKNLLQERKQLAPVDSIDSSFGESRDSAKYSTAVQRVYELFQAIEPKDIDHDLRRRYEDEKEAHFSHWSLLRASCLHYEVCRKGTFPEWVWYVAGRDLCHLKALHHGGNVRLVPEDILGIMQVNSKFAKAMLERKTFEAEDVGAGDMIDIGMMEDEIMSLD</sequence>
<dbReference type="RefSeq" id="XP_013318398.1">
    <property type="nucleotide sequence ID" value="XM_013462944.1"/>
</dbReference>
<keyword evidence="1" id="KW-0808">Transferase</keyword>